<feature type="domain" description="Response regulatory" evidence="5">
    <location>
        <begin position="9"/>
        <end position="125"/>
    </location>
</feature>
<evidence type="ECO:0000256" key="1">
    <source>
        <dbReference type="ARBA" id="ARBA00022553"/>
    </source>
</evidence>
<dbReference type="PROSITE" id="PS50043">
    <property type="entry name" value="HTH_LUXR_2"/>
    <property type="match status" value="1"/>
</dbReference>
<dbReference type="EMBL" id="JACCBG010000001">
    <property type="protein sequence ID" value="NYD42292.1"/>
    <property type="molecule type" value="Genomic_DNA"/>
</dbReference>
<reference evidence="6 7" key="1">
    <citation type="submission" date="2020-07" db="EMBL/GenBank/DDBJ databases">
        <title>Sequencing the genomes of 1000 actinobacteria strains.</title>
        <authorList>
            <person name="Klenk H.-P."/>
        </authorList>
    </citation>
    <scope>NUCLEOTIDE SEQUENCE [LARGE SCALE GENOMIC DNA]</scope>
    <source>
        <strain evidence="6 7">DSM 21350</strain>
    </source>
</reference>
<dbReference type="InterPro" id="IPR058245">
    <property type="entry name" value="NreC/VraR/RcsB-like_REC"/>
</dbReference>
<dbReference type="CDD" id="cd17535">
    <property type="entry name" value="REC_NarL-like"/>
    <property type="match status" value="1"/>
</dbReference>
<sequence length="223" mass="23529">MPDHPGPLRVLAVDDHPVYLRGLVATLEDAEGVELCGTAPTAAAAVEAVTRAQPDVVLLDLNLPDGNGVEVTRTLRGSGWAGAIVILTMYEDEVALRAALEAGARGYLVKGADQEEIVGAVRAAAHGGLVVGPQLADQLAGMLTGPATVPRVGGLSERETEILGLIARGRTNPQIARDLVVSDKTVRNHITNIFAKLGVSDREQARVRALELGLREQLDPHWP</sequence>
<dbReference type="InterPro" id="IPR001789">
    <property type="entry name" value="Sig_transdc_resp-reg_receiver"/>
</dbReference>
<dbReference type="SUPFAM" id="SSF52172">
    <property type="entry name" value="CheY-like"/>
    <property type="match status" value="1"/>
</dbReference>
<gene>
    <name evidence="6" type="ORF">BJZ21_002375</name>
</gene>
<dbReference type="GO" id="GO:0000160">
    <property type="term" value="P:phosphorelay signal transduction system"/>
    <property type="evidence" value="ECO:0007669"/>
    <property type="project" value="InterPro"/>
</dbReference>
<dbReference type="GO" id="GO:0003677">
    <property type="term" value="F:DNA binding"/>
    <property type="evidence" value="ECO:0007669"/>
    <property type="project" value="UniProtKB-KW"/>
</dbReference>
<dbReference type="InterPro" id="IPR039420">
    <property type="entry name" value="WalR-like"/>
</dbReference>
<comment type="caution">
    <text evidence="6">The sequence shown here is derived from an EMBL/GenBank/DDBJ whole genome shotgun (WGS) entry which is preliminary data.</text>
</comment>
<protein>
    <submittedName>
        <fullName evidence="6">DNA-binding NarL/FixJ family response regulator</fullName>
    </submittedName>
</protein>
<keyword evidence="2 6" id="KW-0238">DNA-binding</keyword>
<dbReference type="Gene3D" id="3.40.50.2300">
    <property type="match status" value="1"/>
</dbReference>
<feature type="domain" description="HTH luxR-type" evidence="4">
    <location>
        <begin position="148"/>
        <end position="213"/>
    </location>
</feature>
<dbReference type="GO" id="GO:0006355">
    <property type="term" value="P:regulation of DNA-templated transcription"/>
    <property type="evidence" value="ECO:0007669"/>
    <property type="project" value="InterPro"/>
</dbReference>
<evidence type="ECO:0000256" key="2">
    <source>
        <dbReference type="ARBA" id="ARBA00023125"/>
    </source>
</evidence>
<keyword evidence="7" id="KW-1185">Reference proteome</keyword>
<dbReference type="CDD" id="cd06170">
    <property type="entry name" value="LuxR_C_like"/>
    <property type="match status" value="1"/>
</dbReference>
<dbReference type="SUPFAM" id="SSF46894">
    <property type="entry name" value="C-terminal effector domain of the bipartite response regulators"/>
    <property type="match status" value="1"/>
</dbReference>
<keyword evidence="1 3" id="KW-0597">Phosphoprotein</keyword>
<evidence type="ECO:0000313" key="6">
    <source>
        <dbReference type="EMBL" id="NYD42292.1"/>
    </source>
</evidence>
<dbReference type="InterPro" id="IPR000792">
    <property type="entry name" value="Tscrpt_reg_LuxR_C"/>
</dbReference>
<dbReference type="InterPro" id="IPR016032">
    <property type="entry name" value="Sig_transdc_resp-reg_C-effctor"/>
</dbReference>
<dbReference type="PROSITE" id="PS00622">
    <property type="entry name" value="HTH_LUXR_1"/>
    <property type="match status" value="1"/>
</dbReference>
<dbReference type="Pfam" id="PF00196">
    <property type="entry name" value="GerE"/>
    <property type="match status" value="1"/>
</dbReference>
<organism evidence="6 7">
    <name type="scientific">Nocardioides panaciterrulae</name>
    <dbReference type="NCBI Taxonomy" id="661492"/>
    <lineage>
        <taxon>Bacteria</taxon>
        <taxon>Bacillati</taxon>
        <taxon>Actinomycetota</taxon>
        <taxon>Actinomycetes</taxon>
        <taxon>Propionibacteriales</taxon>
        <taxon>Nocardioidaceae</taxon>
        <taxon>Nocardioides</taxon>
    </lineage>
</organism>
<dbReference type="Pfam" id="PF00072">
    <property type="entry name" value="Response_reg"/>
    <property type="match status" value="1"/>
</dbReference>
<dbReference type="AlphaFoldDB" id="A0A7Y9JB05"/>
<evidence type="ECO:0000259" key="4">
    <source>
        <dbReference type="PROSITE" id="PS50043"/>
    </source>
</evidence>
<evidence type="ECO:0000259" key="5">
    <source>
        <dbReference type="PROSITE" id="PS50110"/>
    </source>
</evidence>
<dbReference type="SMART" id="SM00421">
    <property type="entry name" value="HTH_LUXR"/>
    <property type="match status" value="1"/>
</dbReference>
<name>A0A7Y9JB05_9ACTN</name>
<proteinExistence type="predicted"/>
<dbReference type="PANTHER" id="PTHR43214:SF43">
    <property type="entry name" value="TWO-COMPONENT RESPONSE REGULATOR"/>
    <property type="match status" value="1"/>
</dbReference>
<feature type="modified residue" description="4-aspartylphosphate" evidence="3">
    <location>
        <position position="60"/>
    </location>
</feature>
<dbReference type="PROSITE" id="PS50110">
    <property type="entry name" value="RESPONSE_REGULATORY"/>
    <property type="match status" value="1"/>
</dbReference>
<dbReference type="PANTHER" id="PTHR43214">
    <property type="entry name" value="TWO-COMPONENT RESPONSE REGULATOR"/>
    <property type="match status" value="1"/>
</dbReference>
<dbReference type="RefSeq" id="WP_179663947.1">
    <property type="nucleotide sequence ID" value="NZ_JACCBG010000001.1"/>
</dbReference>
<evidence type="ECO:0000313" key="7">
    <source>
        <dbReference type="Proteomes" id="UP000535511"/>
    </source>
</evidence>
<dbReference type="InterPro" id="IPR011006">
    <property type="entry name" value="CheY-like_superfamily"/>
</dbReference>
<dbReference type="SMART" id="SM00448">
    <property type="entry name" value="REC"/>
    <property type="match status" value="1"/>
</dbReference>
<dbReference type="PRINTS" id="PR00038">
    <property type="entry name" value="HTHLUXR"/>
</dbReference>
<accession>A0A7Y9JB05</accession>
<evidence type="ECO:0000256" key="3">
    <source>
        <dbReference type="PROSITE-ProRule" id="PRU00169"/>
    </source>
</evidence>
<dbReference type="Proteomes" id="UP000535511">
    <property type="component" value="Unassembled WGS sequence"/>
</dbReference>